<dbReference type="PANTHER" id="PTHR31005:SF8">
    <property type="entry name" value="DUF4139 DOMAIN-CONTAINING PROTEIN"/>
    <property type="match status" value="1"/>
</dbReference>
<feature type="coiled-coil region" evidence="1">
    <location>
        <begin position="140"/>
        <end position="167"/>
    </location>
</feature>
<organism evidence="6 7">
    <name type="scientific">Marasmiellus scandens</name>
    <dbReference type="NCBI Taxonomy" id="2682957"/>
    <lineage>
        <taxon>Eukaryota</taxon>
        <taxon>Fungi</taxon>
        <taxon>Dikarya</taxon>
        <taxon>Basidiomycota</taxon>
        <taxon>Agaricomycotina</taxon>
        <taxon>Agaricomycetes</taxon>
        <taxon>Agaricomycetidae</taxon>
        <taxon>Agaricales</taxon>
        <taxon>Marasmiineae</taxon>
        <taxon>Omphalotaceae</taxon>
        <taxon>Marasmiellus</taxon>
    </lineage>
</organism>
<evidence type="ECO:0000259" key="4">
    <source>
        <dbReference type="Pfam" id="PF13600"/>
    </source>
</evidence>
<keyword evidence="7" id="KW-1185">Reference proteome</keyword>
<feature type="region of interest" description="Disordered" evidence="2">
    <location>
        <begin position="509"/>
        <end position="559"/>
    </location>
</feature>
<dbReference type="NCBIfam" id="TIGR02231">
    <property type="entry name" value="mucoidy inhibitor MuiA family protein"/>
    <property type="match status" value="1"/>
</dbReference>
<accession>A0ABR1JZ84</accession>
<sequence>MTDSLHTVHLESALASVVRNVNLYPTRAEITRVFKFAVKAGQNQVVIDGLPRVMEKQSLRVDGVGDATIHDVTISNSPTPPVPPNSALDALHLEKERVQKALERSKRSQTSLENLFGSMNIQHINVENLGNIMRSYDTAGEELDEKIIELEGKMKEVDAKIELENQKTVGLQHQSRSGYMRVSVAVFATVAGDVELVLTYACNGLKQSWKAGYDIRVDMTASEKQVTLLYKAIVTQETGETWENVPLTLDTTVPTSGAKIPSLAVWRIVERPNSNWYKKAKAKGPTVLSASVDESRPASSQTSISLPLQEELGLSLLSASVVEKGERLDSLASTITSKGHVNATFRVPGLVTIPSEDTEHTFTIAELKLDAAITWAIAPKKEARVIFKAKIANSSEYMLLDGRGNVYVDGSYISQIDVPLVSPFESFDCPLGYDPTVRVTYNDIRKKESTSGFYSKTKEHLFTQNITIHNTKNRPVPALKVIDQIPVSEVSGVKVRLINPPLTIPDLTAGSNGVGADSNAAAEAGDDEVTKPTAKRSSVATLTTSSANKSMSASQPSAPKVKVSEGVIAQWDRTDEPGVELETLGSDGIINWICAIPAQSTTDLVLQYEIRVPAKMTVSFSGFRQE</sequence>
<dbReference type="Proteomes" id="UP001498398">
    <property type="component" value="Unassembled WGS sequence"/>
</dbReference>
<dbReference type="Pfam" id="PF13600">
    <property type="entry name" value="DUF4140"/>
    <property type="match status" value="1"/>
</dbReference>
<dbReference type="InterPro" id="IPR025554">
    <property type="entry name" value="DUF4140"/>
</dbReference>
<evidence type="ECO:0000313" key="6">
    <source>
        <dbReference type="EMBL" id="KAK7470004.1"/>
    </source>
</evidence>
<feature type="domain" description="DUF4140" evidence="4">
    <location>
        <begin position="21"/>
        <end position="113"/>
    </location>
</feature>
<dbReference type="EMBL" id="JBANRG010000026">
    <property type="protein sequence ID" value="KAK7453553.1"/>
    <property type="molecule type" value="Genomic_DNA"/>
</dbReference>
<evidence type="ECO:0000259" key="3">
    <source>
        <dbReference type="Pfam" id="PF13598"/>
    </source>
</evidence>
<keyword evidence="1" id="KW-0175">Coiled coil</keyword>
<dbReference type="InterPro" id="IPR011935">
    <property type="entry name" value="CHP02231"/>
</dbReference>
<comment type="caution">
    <text evidence="6">The sequence shown here is derived from an EMBL/GenBank/DDBJ whole genome shotgun (WGS) entry which is preliminary data.</text>
</comment>
<dbReference type="PANTHER" id="PTHR31005">
    <property type="entry name" value="DUF4139 DOMAIN-CONTAINING PROTEIN"/>
    <property type="match status" value="1"/>
</dbReference>
<gene>
    <name evidence="6" type="ORF">VKT23_001439</name>
    <name evidence="5" type="ORF">VKT23_011833</name>
</gene>
<name>A0ABR1JZ84_9AGAR</name>
<reference evidence="6 7" key="1">
    <citation type="submission" date="2024-01" db="EMBL/GenBank/DDBJ databases">
        <title>A draft genome for the cacao thread blight pathogen Marasmiellus scandens.</title>
        <authorList>
            <person name="Baruah I.K."/>
            <person name="Leung J."/>
            <person name="Bukari Y."/>
            <person name="Amoako-Attah I."/>
            <person name="Meinhardt L.W."/>
            <person name="Bailey B.A."/>
            <person name="Cohen S.P."/>
        </authorList>
    </citation>
    <scope>NUCLEOTIDE SEQUENCE [LARGE SCALE GENOMIC DNA]</scope>
    <source>
        <strain evidence="6 7">GH-19</strain>
    </source>
</reference>
<evidence type="ECO:0000313" key="5">
    <source>
        <dbReference type="EMBL" id="KAK7453553.1"/>
    </source>
</evidence>
<protein>
    <recommendedName>
        <fullName evidence="8">Mucoidy inhibitor A</fullName>
    </recommendedName>
</protein>
<evidence type="ECO:0000256" key="1">
    <source>
        <dbReference type="SAM" id="Coils"/>
    </source>
</evidence>
<evidence type="ECO:0000313" key="7">
    <source>
        <dbReference type="Proteomes" id="UP001498398"/>
    </source>
</evidence>
<dbReference type="InterPro" id="IPR037291">
    <property type="entry name" value="DUF4139"/>
</dbReference>
<dbReference type="Pfam" id="PF13598">
    <property type="entry name" value="DUF4139"/>
    <property type="match status" value="1"/>
</dbReference>
<evidence type="ECO:0008006" key="8">
    <source>
        <dbReference type="Google" id="ProtNLM"/>
    </source>
</evidence>
<feature type="compositionally biased region" description="Polar residues" evidence="2">
    <location>
        <begin position="535"/>
        <end position="557"/>
    </location>
</feature>
<evidence type="ECO:0000256" key="2">
    <source>
        <dbReference type="SAM" id="MobiDB-lite"/>
    </source>
</evidence>
<proteinExistence type="predicted"/>
<dbReference type="EMBL" id="JBANRG010000002">
    <property type="protein sequence ID" value="KAK7470004.1"/>
    <property type="molecule type" value="Genomic_DNA"/>
</dbReference>
<feature type="domain" description="DUF4139" evidence="3">
    <location>
        <begin position="199"/>
        <end position="502"/>
    </location>
</feature>